<dbReference type="PRINTS" id="PR00127">
    <property type="entry name" value="CLPPROTEASEP"/>
</dbReference>
<evidence type="ECO:0000256" key="5">
    <source>
        <dbReference type="ARBA" id="ARBA00022825"/>
    </source>
</evidence>
<keyword evidence="4" id="KW-0378">Hydrolase</keyword>
<reference evidence="10" key="1">
    <citation type="journal article" date="2020" name="Genome Biol. Evol.">
        <title>A repertory of rearrangements and the loss of an inverted repeat region in Passiflora chloroplast genomes.</title>
        <authorList>
            <person name="Cauz-Santos L.A."/>
            <person name="da Costa Z.P."/>
            <person name="Callot C."/>
            <person name="Cauet S."/>
            <person name="Zucchi M.I."/>
            <person name="Berges H."/>
            <person name="van den Berg C."/>
            <person name="Vieira M.L.C."/>
        </authorList>
    </citation>
    <scope>NUCLEOTIDE SEQUENCE</scope>
</reference>
<evidence type="ECO:0000256" key="8">
    <source>
        <dbReference type="RuleBase" id="RU003567"/>
    </source>
</evidence>
<dbReference type="Pfam" id="PF00574">
    <property type="entry name" value="CLP_protease"/>
    <property type="match status" value="2"/>
</dbReference>
<comment type="similarity">
    <text evidence="1 8">Belongs to the peptidase S14 family.</text>
</comment>
<dbReference type="InterPro" id="IPR001907">
    <property type="entry name" value="ClpP"/>
</dbReference>
<dbReference type="SUPFAM" id="SSF52096">
    <property type="entry name" value="ClpP/crotonase"/>
    <property type="match status" value="1"/>
</dbReference>
<evidence type="ECO:0000256" key="9">
    <source>
        <dbReference type="SAM" id="MobiDB-lite"/>
    </source>
</evidence>
<feature type="region of interest" description="Disordered" evidence="9">
    <location>
        <begin position="130"/>
        <end position="169"/>
    </location>
</feature>
<dbReference type="PANTHER" id="PTHR10381:SF15">
    <property type="entry name" value="CHLOROPLASTIC ATP-DEPENDENT CLP PROTEASE PROTEOLYTIC SUBUNIT 1"/>
    <property type="match status" value="1"/>
</dbReference>
<dbReference type="GeneID" id="63038686"/>
<dbReference type="RefSeq" id="YP_010006871.1">
    <property type="nucleotide sequence ID" value="NC_053308.1"/>
</dbReference>
<geneLocation type="chloroplast" evidence="10"/>
<name>A0A7H0TX86_9ROSI</name>
<dbReference type="InterPro" id="IPR029045">
    <property type="entry name" value="ClpP/crotonase-like_dom_sf"/>
</dbReference>
<dbReference type="GO" id="GO:0009532">
    <property type="term" value="C:plastid stroma"/>
    <property type="evidence" value="ECO:0007669"/>
    <property type="project" value="UniProtKB-ARBA"/>
</dbReference>
<dbReference type="InterPro" id="IPR023562">
    <property type="entry name" value="ClpP/TepA"/>
</dbReference>
<keyword evidence="10" id="KW-0150">Chloroplast</keyword>
<organism evidence="10">
    <name type="scientific">Passiflora deidamioides</name>
    <dbReference type="NCBI Taxonomy" id="340641"/>
    <lineage>
        <taxon>Eukaryota</taxon>
        <taxon>Viridiplantae</taxon>
        <taxon>Streptophyta</taxon>
        <taxon>Embryophyta</taxon>
        <taxon>Tracheophyta</taxon>
        <taxon>Spermatophyta</taxon>
        <taxon>Magnoliopsida</taxon>
        <taxon>eudicotyledons</taxon>
        <taxon>Gunneridae</taxon>
        <taxon>Pentapetalae</taxon>
        <taxon>rosids</taxon>
        <taxon>fabids</taxon>
        <taxon>Malpighiales</taxon>
        <taxon>Passifloraceae</taxon>
        <taxon>Passiflora</taxon>
    </lineage>
</organism>
<proteinExistence type="inferred from homology"/>
<protein>
    <recommendedName>
        <fullName evidence="8">ATP-dependent Clp protease proteolytic subunit</fullName>
    </recommendedName>
</protein>
<keyword evidence="3" id="KW-0645">Protease</keyword>
<dbReference type="GO" id="GO:0051117">
    <property type="term" value="F:ATPase binding"/>
    <property type="evidence" value="ECO:0007669"/>
    <property type="project" value="TreeGrafter"/>
</dbReference>
<keyword evidence="5" id="KW-0720">Serine protease</keyword>
<feature type="active site" evidence="7">
    <location>
        <position position="127"/>
    </location>
</feature>
<dbReference type="AlphaFoldDB" id="A0A7H0TX86"/>
<evidence type="ECO:0000256" key="4">
    <source>
        <dbReference type="ARBA" id="ARBA00022801"/>
    </source>
</evidence>
<evidence type="ECO:0000313" key="10">
    <source>
        <dbReference type="EMBL" id="QNR05638.1"/>
    </source>
</evidence>
<dbReference type="GO" id="GO:0009368">
    <property type="term" value="C:endopeptidase Clp complex"/>
    <property type="evidence" value="ECO:0007669"/>
    <property type="project" value="TreeGrafter"/>
</dbReference>
<keyword evidence="2 10" id="KW-0934">Plastid</keyword>
<gene>
    <name evidence="10" type="primary">clpP</name>
</gene>
<comment type="catalytic activity">
    <reaction evidence="6 7">
        <text>Hydrolysis of proteins to small peptides in the presence of ATP and magnesium. alpha-casein is the usual test substrate. In the absence of ATP, only oligopeptides shorter than five residues are hydrolyzed (such as succinyl-Leu-Tyr-|-NHMec, and Leu-Tyr-Leu-|-Tyr-Trp, in which cleavage of the -Tyr-|-Leu- and -Tyr-|-Trp bonds also occurs).</text>
        <dbReference type="EC" id="3.4.21.92"/>
    </reaction>
</comment>
<dbReference type="GO" id="GO:0004176">
    <property type="term" value="F:ATP-dependent peptidase activity"/>
    <property type="evidence" value="ECO:0007669"/>
    <property type="project" value="InterPro"/>
</dbReference>
<dbReference type="Gene3D" id="3.90.226.10">
    <property type="entry name" value="2-enoyl-CoA Hydratase, Chain A, domain 1"/>
    <property type="match status" value="1"/>
</dbReference>
<dbReference type="EMBL" id="MT525873">
    <property type="protein sequence ID" value="QNR05638.1"/>
    <property type="molecule type" value="Genomic_DNA"/>
</dbReference>
<dbReference type="GO" id="GO:0004252">
    <property type="term" value="F:serine-type endopeptidase activity"/>
    <property type="evidence" value="ECO:0007669"/>
    <property type="project" value="UniProtKB-EC"/>
</dbReference>
<accession>A0A7H0TX86</accession>
<evidence type="ECO:0000256" key="2">
    <source>
        <dbReference type="ARBA" id="ARBA00022640"/>
    </source>
</evidence>
<feature type="compositionally biased region" description="Acidic residues" evidence="9">
    <location>
        <begin position="136"/>
        <end position="169"/>
    </location>
</feature>
<evidence type="ECO:0000256" key="3">
    <source>
        <dbReference type="ARBA" id="ARBA00022670"/>
    </source>
</evidence>
<dbReference type="GO" id="GO:0006515">
    <property type="term" value="P:protein quality control for misfolded or incompletely synthesized proteins"/>
    <property type="evidence" value="ECO:0007669"/>
    <property type="project" value="TreeGrafter"/>
</dbReference>
<dbReference type="PANTHER" id="PTHR10381">
    <property type="entry name" value="ATP-DEPENDENT CLP PROTEASE PROTEOLYTIC SUBUNIT"/>
    <property type="match status" value="1"/>
</dbReference>
<evidence type="ECO:0000256" key="6">
    <source>
        <dbReference type="ARBA" id="ARBA00034021"/>
    </source>
</evidence>
<dbReference type="CDD" id="cd07017">
    <property type="entry name" value="S14_ClpP_2"/>
    <property type="match status" value="1"/>
</dbReference>
<sequence length="232" mass="25685">MPLGVPQIPLYLPQEEDDDVTWIDNGLYKIKILFLGGEVNSELSTHISNLLIHLNAEDYSPGDFYLFINSPGGWILPGMTIYNTMDAVDADVRTICTGLAASMASFILVAGASFKRFAFPHAWVMIHQPHGHFSPDDDDDDNDDNDDDDDGDDVGTDDDDDGDGVDTDDDDIQFFMEMEELLVIQENIVKIYAEKTGQPLETILADLDRDFFMSATEAQAHGIVDSIGRSKS</sequence>
<evidence type="ECO:0000256" key="7">
    <source>
        <dbReference type="PROSITE-ProRule" id="PRU10086"/>
    </source>
</evidence>
<dbReference type="PROSITE" id="PS00382">
    <property type="entry name" value="CLP_PROTEASE_HIS"/>
    <property type="match status" value="1"/>
</dbReference>
<evidence type="ECO:0000256" key="1">
    <source>
        <dbReference type="ARBA" id="ARBA00007039"/>
    </source>
</evidence>
<dbReference type="InterPro" id="IPR033135">
    <property type="entry name" value="ClpP_His_AS"/>
</dbReference>